<dbReference type="OrthoDB" id="407325at2759"/>
<dbReference type="GO" id="GO:0032259">
    <property type="term" value="P:methylation"/>
    <property type="evidence" value="ECO:0007669"/>
    <property type="project" value="UniProtKB-KW"/>
</dbReference>
<dbReference type="Pfam" id="PF10294">
    <property type="entry name" value="Methyltransf_16"/>
    <property type="match status" value="2"/>
</dbReference>
<evidence type="ECO:0000313" key="1">
    <source>
        <dbReference type="EMBL" id="ORZ16030.1"/>
    </source>
</evidence>
<dbReference type="Proteomes" id="UP000193648">
    <property type="component" value="Unassembled WGS sequence"/>
</dbReference>
<proteinExistence type="predicted"/>
<keyword evidence="2" id="KW-1185">Reference proteome</keyword>
<comment type="caution">
    <text evidence="1">The sequence shown here is derived from an EMBL/GenBank/DDBJ whole genome shotgun (WGS) entry which is preliminary data.</text>
</comment>
<dbReference type="GeneID" id="33568391"/>
<evidence type="ECO:0000313" key="2">
    <source>
        <dbReference type="Proteomes" id="UP000193648"/>
    </source>
</evidence>
<dbReference type="GO" id="GO:0005829">
    <property type="term" value="C:cytosol"/>
    <property type="evidence" value="ECO:0007669"/>
    <property type="project" value="TreeGrafter"/>
</dbReference>
<dbReference type="RefSeq" id="XP_021881377.1">
    <property type="nucleotide sequence ID" value="XM_022026548.1"/>
</dbReference>
<keyword evidence="1" id="KW-0489">Methyltransferase</keyword>
<dbReference type="SUPFAM" id="SSF53335">
    <property type="entry name" value="S-adenosyl-L-methionine-dependent methyltransferases"/>
    <property type="match status" value="1"/>
</dbReference>
<dbReference type="PANTHER" id="PTHR14614">
    <property type="entry name" value="HEPATOCELLULAR CARCINOMA-ASSOCIATED ANTIGEN"/>
    <property type="match status" value="1"/>
</dbReference>
<organism evidence="1 2">
    <name type="scientific">Lobosporangium transversale</name>
    <dbReference type="NCBI Taxonomy" id="64571"/>
    <lineage>
        <taxon>Eukaryota</taxon>
        <taxon>Fungi</taxon>
        <taxon>Fungi incertae sedis</taxon>
        <taxon>Mucoromycota</taxon>
        <taxon>Mortierellomycotina</taxon>
        <taxon>Mortierellomycetes</taxon>
        <taxon>Mortierellales</taxon>
        <taxon>Mortierellaceae</taxon>
        <taxon>Lobosporangium</taxon>
    </lineage>
</organism>
<dbReference type="InterPro" id="IPR019410">
    <property type="entry name" value="Methyltransf_16"/>
</dbReference>
<keyword evidence="1" id="KW-0808">Transferase</keyword>
<dbReference type="AlphaFoldDB" id="A0A1Y2GMP8"/>
<dbReference type="STRING" id="64571.A0A1Y2GMP8"/>
<dbReference type="PANTHER" id="PTHR14614:SF109">
    <property type="entry name" value="RIBOSOMAL LYSINE N-METHYLTRANSFERASE 5"/>
    <property type="match status" value="1"/>
</dbReference>
<dbReference type="InParanoid" id="A0A1Y2GMP8"/>
<dbReference type="EMBL" id="MCFF01000018">
    <property type="protein sequence ID" value="ORZ16030.1"/>
    <property type="molecule type" value="Genomic_DNA"/>
</dbReference>
<dbReference type="FunCoup" id="A0A1Y2GMP8">
    <property type="interactions" value="343"/>
</dbReference>
<name>A0A1Y2GMP8_9FUNG</name>
<dbReference type="Gene3D" id="3.40.50.150">
    <property type="entry name" value="Vaccinia Virus protein VP39"/>
    <property type="match status" value="1"/>
</dbReference>
<dbReference type="GO" id="GO:0032991">
    <property type="term" value="C:protein-containing complex"/>
    <property type="evidence" value="ECO:0007669"/>
    <property type="project" value="TreeGrafter"/>
</dbReference>
<accession>A0A1Y2GMP8</accession>
<dbReference type="GO" id="GO:0008168">
    <property type="term" value="F:methyltransferase activity"/>
    <property type="evidence" value="ECO:0007669"/>
    <property type="project" value="UniProtKB-KW"/>
</dbReference>
<reference evidence="1 2" key="1">
    <citation type="submission" date="2016-07" db="EMBL/GenBank/DDBJ databases">
        <title>Pervasive Adenine N6-methylation of Active Genes in Fungi.</title>
        <authorList>
            <consortium name="DOE Joint Genome Institute"/>
            <person name="Mondo S.J."/>
            <person name="Dannebaum R.O."/>
            <person name="Kuo R.C."/>
            <person name="Labutti K."/>
            <person name="Haridas S."/>
            <person name="Kuo A."/>
            <person name="Salamov A."/>
            <person name="Ahrendt S.R."/>
            <person name="Lipzen A."/>
            <person name="Sullivan W."/>
            <person name="Andreopoulos W.B."/>
            <person name="Clum A."/>
            <person name="Lindquist E."/>
            <person name="Daum C."/>
            <person name="Ramamoorthy G.K."/>
            <person name="Gryganskyi A."/>
            <person name="Culley D."/>
            <person name="Magnuson J.K."/>
            <person name="James T.Y."/>
            <person name="O'Malley M.A."/>
            <person name="Stajich J.E."/>
            <person name="Spatafora J.W."/>
            <person name="Visel A."/>
            <person name="Grigoriev I.V."/>
        </authorList>
    </citation>
    <scope>NUCLEOTIDE SEQUENCE [LARGE SCALE GENOMIC DNA]</scope>
    <source>
        <strain evidence="1 2">NRRL 3116</strain>
    </source>
</reference>
<dbReference type="InterPro" id="IPR029063">
    <property type="entry name" value="SAM-dependent_MTases_sf"/>
</dbReference>
<sequence length="267" mass="29853">MPLVLGPFNYTAGSFQSYDSNRVLRPISIPQGNGSNPRIMLLEETWNNVPQGRVWDSAFILKDIFTKQVQDRLEGSRPPIFAGKRILDLSAGTGLLGVFLAGLAQVEMDLLLLRGRPNATNRDGITNSSTTHISNAPPSTTVVLTDLEDAMELIQRNIASNKRRIAPNVSIEAKPLIWGSSPLTRLKADPFDVVIASDVVYQVDSFNSLLETLYDLCTPGHTTLYLGYKWRALDIDMERQFFEKLSAMFSVEKSLHDLEVQVWCLKR</sequence>
<gene>
    <name evidence="1" type="ORF">BCR41DRAFT_370638</name>
</gene>
<protein>
    <submittedName>
        <fullName evidence="1">Putative methyltransferase-domain-containing protein</fullName>
    </submittedName>
</protein>